<feature type="compositionally biased region" description="Polar residues" evidence="1">
    <location>
        <begin position="19"/>
        <end position="62"/>
    </location>
</feature>
<proteinExistence type="predicted"/>
<gene>
    <name evidence="3" type="ORF">DEAC_c31160</name>
</gene>
<reference evidence="3 4" key="1">
    <citation type="submission" date="2015-06" db="EMBL/GenBank/DDBJ databases">
        <title>Draft genome of the moderately acidophilic sulfate reducer Candidatus Desulfosporosinus acididurans strain M1.</title>
        <authorList>
            <person name="Poehlein A."/>
            <person name="Petzsch P."/>
            <person name="Johnson B.D."/>
            <person name="Schloemann M."/>
            <person name="Daniel R."/>
            <person name="Muehling M."/>
        </authorList>
    </citation>
    <scope>NUCLEOTIDE SEQUENCE [LARGE SCALE GENOMIC DNA]</scope>
    <source>
        <strain evidence="3 4">M1</strain>
    </source>
</reference>
<dbReference type="Proteomes" id="UP000036356">
    <property type="component" value="Unassembled WGS sequence"/>
</dbReference>
<dbReference type="EMBL" id="LDZY01000010">
    <property type="protein sequence ID" value="KLU65149.1"/>
    <property type="molecule type" value="Genomic_DNA"/>
</dbReference>
<protein>
    <submittedName>
        <fullName evidence="3">Uncharacterized protein</fullName>
    </submittedName>
</protein>
<dbReference type="AlphaFoldDB" id="A0A0J1FNS8"/>
<sequence>MKKLVVILVMGILVLTGCSGENSSSTNPSTVKVETKTEQPLNSPSEQSAVTSRSQVTSTQPKSAPPTPQPQVTLQTQEPQQISFKTYTNARFGFSIEYPNTFITKQLPFNNDGIILQSPDDSAELTVSGINNVMNETVTSLYNQTLSEHSNASYKQKGSDWFTISWLEGNQIAYQKSVVGSGSINTFLIKYPLSQKAAYNPIINRLNSSFKTPSIEQSHGVAGE</sequence>
<name>A0A0J1FNS8_9FIRM</name>
<evidence type="ECO:0000313" key="4">
    <source>
        <dbReference type="Proteomes" id="UP000036356"/>
    </source>
</evidence>
<feature type="signal peptide" evidence="2">
    <location>
        <begin position="1"/>
        <end position="20"/>
    </location>
</feature>
<feature type="region of interest" description="Disordered" evidence="1">
    <location>
        <begin position="19"/>
        <end position="78"/>
    </location>
</feature>
<evidence type="ECO:0000313" key="3">
    <source>
        <dbReference type="EMBL" id="KLU65149.1"/>
    </source>
</evidence>
<keyword evidence="2" id="KW-0732">Signal</keyword>
<accession>A0A0J1FNS8</accession>
<dbReference type="RefSeq" id="WP_053006458.1">
    <property type="nucleotide sequence ID" value="NZ_LDZY01000010.1"/>
</dbReference>
<comment type="caution">
    <text evidence="3">The sequence shown here is derived from an EMBL/GenBank/DDBJ whole genome shotgun (WGS) entry which is preliminary data.</text>
</comment>
<dbReference type="PROSITE" id="PS51257">
    <property type="entry name" value="PROKAR_LIPOPROTEIN"/>
    <property type="match status" value="1"/>
</dbReference>
<dbReference type="STRING" id="476652.DEAC_c31160"/>
<feature type="chain" id="PRO_5038424919" evidence="2">
    <location>
        <begin position="21"/>
        <end position="224"/>
    </location>
</feature>
<organism evidence="3 4">
    <name type="scientific">Desulfosporosinus acididurans</name>
    <dbReference type="NCBI Taxonomy" id="476652"/>
    <lineage>
        <taxon>Bacteria</taxon>
        <taxon>Bacillati</taxon>
        <taxon>Bacillota</taxon>
        <taxon>Clostridia</taxon>
        <taxon>Eubacteriales</taxon>
        <taxon>Desulfitobacteriaceae</taxon>
        <taxon>Desulfosporosinus</taxon>
    </lineage>
</organism>
<evidence type="ECO:0000256" key="2">
    <source>
        <dbReference type="SAM" id="SignalP"/>
    </source>
</evidence>
<dbReference type="PATRIC" id="fig|476652.3.peg.3278"/>
<keyword evidence="4" id="KW-1185">Reference proteome</keyword>
<evidence type="ECO:0000256" key="1">
    <source>
        <dbReference type="SAM" id="MobiDB-lite"/>
    </source>
</evidence>